<dbReference type="Pfam" id="PF02321">
    <property type="entry name" value="OEP"/>
    <property type="match status" value="2"/>
</dbReference>
<keyword evidence="6" id="KW-0472">Membrane</keyword>
<evidence type="ECO:0000256" key="4">
    <source>
        <dbReference type="ARBA" id="ARBA00022452"/>
    </source>
</evidence>
<keyword evidence="5" id="KW-0812">Transmembrane</keyword>
<dbReference type="GO" id="GO:0015562">
    <property type="term" value="F:efflux transmembrane transporter activity"/>
    <property type="evidence" value="ECO:0007669"/>
    <property type="project" value="InterPro"/>
</dbReference>
<dbReference type="PANTHER" id="PTHR30026">
    <property type="entry name" value="OUTER MEMBRANE PROTEIN TOLC"/>
    <property type="match status" value="1"/>
</dbReference>
<feature type="chain" id="PRO_5015903087" evidence="8">
    <location>
        <begin position="26"/>
        <end position="421"/>
    </location>
</feature>
<reference evidence="9 10" key="1">
    <citation type="submission" date="2017-08" db="EMBL/GenBank/DDBJ databases">
        <title>Infants hospitalized years apart are colonized by the same room-sourced microbial strains.</title>
        <authorList>
            <person name="Brooks B."/>
            <person name="Olm M.R."/>
            <person name="Firek B.A."/>
            <person name="Baker R."/>
            <person name="Thomas B.C."/>
            <person name="Morowitz M.J."/>
            <person name="Banfield J.F."/>
        </authorList>
    </citation>
    <scope>NUCLEOTIDE SEQUENCE [LARGE SCALE GENOMIC DNA]</scope>
    <source>
        <strain evidence="9">S2_018_000_R2_101</strain>
    </source>
</reference>
<evidence type="ECO:0000313" key="10">
    <source>
        <dbReference type="Proteomes" id="UP000249066"/>
    </source>
</evidence>
<proteinExistence type="inferred from homology"/>
<evidence type="ECO:0000256" key="5">
    <source>
        <dbReference type="ARBA" id="ARBA00022692"/>
    </source>
</evidence>
<evidence type="ECO:0000256" key="6">
    <source>
        <dbReference type="ARBA" id="ARBA00023136"/>
    </source>
</evidence>
<dbReference type="InterPro" id="IPR003423">
    <property type="entry name" value="OMP_efflux"/>
</dbReference>
<dbReference type="GO" id="GO:0009279">
    <property type="term" value="C:cell outer membrane"/>
    <property type="evidence" value="ECO:0007669"/>
    <property type="project" value="UniProtKB-SubCell"/>
</dbReference>
<dbReference type="InterPro" id="IPR051906">
    <property type="entry name" value="TolC-like"/>
</dbReference>
<comment type="subcellular location">
    <subcellularLocation>
        <location evidence="1">Cell outer membrane</location>
    </subcellularLocation>
</comment>
<keyword evidence="8" id="KW-0732">Signal</keyword>
<evidence type="ECO:0000256" key="2">
    <source>
        <dbReference type="ARBA" id="ARBA00007613"/>
    </source>
</evidence>
<evidence type="ECO:0000256" key="7">
    <source>
        <dbReference type="ARBA" id="ARBA00023237"/>
    </source>
</evidence>
<feature type="signal peptide" evidence="8">
    <location>
        <begin position="1"/>
        <end position="25"/>
    </location>
</feature>
<protein>
    <submittedName>
        <fullName evidence="9">Channel protein TolC</fullName>
    </submittedName>
</protein>
<dbReference type="Proteomes" id="UP000249066">
    <property type="component" value="Unassembled WGS sequence"/>
</dbReference>
<dbReference type="PANTHER" id="PTHR30026:SF22">
    <property type="entry name" value="OUTER MEMBRANE EFFLUX PROTEIN"/>
    <property type="match status" value="1"/>
</dbReference>
<evidence type="ECO:0000256" key="8">
    <source>
        <dbReference type="SAM" id="SignalP"/>
    </source>
</evidence>
<dbReference type="EMBL" id="QFNN01000060">
    <property type="protein sequence ID" value="PZO89413.1"/>
    <property type="molecule type" value="Genomic_DNA"/>
</dbReference>
<keyword evidence="7" id="KW-0998">Cell outer membrane</keyword>
<dbReference type="GO" id="GO:1990281">
    <property type="term" value="C:efflux pump complex"/>
    <property type="evidence" value="ECO:0007669"/>
    <property type="project" value="TreeGrafter"/>
</dbReference>
<dbReference type="GO" id="GO:0015288">
    <property type="term" value="F:porin activity"/>
    <property type="evidence" value="ECO:0007669"/>
    <property type="project" value="TreeGrafter"/>
</dbReference>
<evidence type="ECO:0000313" key="9">
    <source>
        <dbReference type="EMBL" id="PZO89413.1"/>
    </source>
</evidence>
<dbReference type="Gene3D" id="1.20.1600.10">
    <property type="entry name" value="Outer membrane efflux proteins (OEP)"/>
    <property type="match status" value="1"/>
</dbReference>
<dbReference type="AlphaFoldDB" id="A0A2W5A4J7"/>
<accession>A0A2W5A4J7</accession>
<comment type="caution">
    <text evidence="9">The sequence shown here is derived from an EMBL/GenBank/DDBJ whole genome shotgun (WGS) entry which is preliminary data.</text>
</comment>
<dbReference type="SUPFAM" id="SSF56954">
    <property type="entry name" value="Outer membrane efflux proteins (OEP)"/>
    <property type="match status" value="1"/>
</dbReference>
<evidence type="ECO:0000256" key="1">
    <source>
        <dbReference type="ARBA" id="ARBA00004442"/>
    </source>
</evidence>
<name>A0A2W5A4J7_9SPHN</name>
<comment type="similarity">
    <text evidence="2">Belongs to the outer membrane factor (OMF) (TC 1.B.17) family.</text>
</comment>
<keyword evidence="3" id="KW-0813">Transport</keyword>
<organism evidence="9 10">
    <name type="scientific">Sphingomonas sanxanigenens</name>
    <dbReference type="NCBI Taxonomy" id="397260"/>
    <lineage>
        <taxon>Bacteria</taxon>
        <taxon>Pseudomonadati</taxon>
        <taxon>Pseudomonadota</taxon>
        <taxon>Alphaproteobacteria</taxon>
        <taxon>Sphingomonadales</taxon>
        <taxon>Sphingomonadaceae</taxon>
        <taxon>Sphingomonas</taxon>
    </lineage>
</organism>
<evidence type="ECO:0000256" key="3">
    <source>
        <dbReference type="ARBA" id="ARBA00022448"/>
    </source>
</evidence>
<gene>
    <name evidence="9" type="ORF">DI623_10340</name>
</gene>
<dbReference type="InterPro" id="IPR010130">
    <property type="entry name" value="T1SS_OMP_TolC"/>
</dbReference>
<keyword evidence="4" id="KW-1134">Transmembrane beta strand</keyword>
<dbReference type="NCBIfam" id="TIGR01844">
    <property type="entry name" value="type_I_sec_TolC"/>
    <property type="match status" value="1"/>
</dbReference>
<sequence length="421" mass="43968">MTSRRLIPLPVLACLLAGIASPAQATTLEEAITAAMAHAPEIEAARADADAADARIREARGQGLPSATLSGSIGYGRLDPRGFFGLPAANVTPRTAQLAIEQPLFMGGRISAGLAQAKAGSEAAHAGESLTRSQIVVGTVQAYGDVLTAHRMVTLYGQMVEQMEEIHRQAQLRFKAGESPSTEVAQAAARLAEAQAAHEAARGLAVSADARFVNLTGLAPQDLQPFPANPAMPESLDEALDIARTNNPALAQAQAALEAARAGARGARAERLPTVGAFAEGSTIRDQFFPDYRADGATVGVRARWQFFSGGRVSAKITESDSAVRAANARVRAARAAVDEQTISAFQGVRSAMLVEAAAASQALAAAQARDSVRHEVRVGMKPQLDLLDAEREATAAGVNEARAQSDRIAAAYRLLALLGR</sequence>